<keyword evidence="2" id="KW-1185">Reference proteome</keyword>
<dbReference type="EMBL" id="CASHTH010004074">
    <property type="protein sequence ID" value="CAI8053176.1"/>
    <property type="molecule type" value="Genomic_DNA"/>
</dbReference>
<accession>A0AA35TSX2</accession>
<gene>
    <name evidence="1" type="ORF">GBAR_LOCUS29082</name>
</gene>
<reference evidence="1" key="1">
    <citation type="submission" date="2023-03" db="EMBL/GenBank/DDBJ databases">
        <authorList>
            <person name="Steffen K."/>
            <person name="Cardenas P."/>
        </authorList>
    </citation>
    <scope>NUCLEOTIDE SEQUENCE</scope>
</reference>
<evidence type="ECO:0000313" key="2">
    <source>
        <dbReference type="Proteomes" id="UP001174909"/>
    </source>
</evidence>
<evidence type="ECO:0000313" key="1">
    <source>
        <dbReference type="EMBL" id="CAI8053176.1"/>
    </source>
</evidence>
<dbReference type="AlphaFoldDB" id="A0AA35TSX2"/>
<proteinExistence type="predicted"/>
<sequence>MVICVSVRGESHPQVGMIVVICRGVLITEVSCSQVS</sequence>
<protein>
    <submittedName>
        <fullName evidence="1">Uncharacterized protein</fullName>
    </submittedName>
</protein>
<organism evidence="1 2">
    <name type="scientific">Geodia barretti</name>
    <name type="common">Barrett's horny sponge</name>
    <dbReference type="NCBI Taxonomy" id="519541"/>
    <lineage>
        <taxon>Eukaryota</taxon>
        <taxon>Metazoa</taxon>
        <taxon>Porifera</taxon>
        <taxon>Demospongiae</taxon>
        <taxon>Heteroscleromorpha</taxon>
        <taxon>Tetractinellida</taxon>
        <taxon>Astrophorina</taxon>
        <taxon>Geodiidae</taxon>
        <taxon>Geodia</taxon>
    </lineage>
</organism>
<dbReference type="Proteomes" id="UP001174909">
    <property type="component" value="Unassembled WGS sequence"/>
</dbReference>
<comment type="caution">
    <text evidence="1">The sequence shown here is derived from an EMBL/GenBank/DDBJ whole genome shotgun (WGS) entry which is preliminary data.</text>
</comment>
<name>A0AA35TSX2_GEOBA</name>